<accession>A0A8I6YPY2</accession>
<feature type="domain" description="FAD-binding PCMH-type" evidence="7">
    <location>
        <begin position="119"/>
        <end position="295"/>
    </location>
</feature>
<dbReference type="SUPFAM" id="SSF56176">
    <property type="entry name" value="FAD-binding/transporter-associated domain-like"/>
    <property type="match status" value="1"/>
</dbReference>
<reference evidence="9" key="1">
    <citation type="journal article" date="2012" name="Nature">
        <title>A physical, genetic and functional sequence assembly of the barley genome.</title>
        <authorList>
            <consortium name="The International Barley Genome Sequencing Consortium"/>
            <person name="Mayer K.F."/>
            <person name="Waugh R."/>
            <person name="Brown J.W."/>
            <person name="Schulman A."/>
            <person name="Langridge P."/>
            <person name="Platzer M."/>
            <person name="Fincher G.B."/>
            <person name="Muehlbauer G.J."/>
            <person name="Sato K."/>
            <person name="Close T.J."/>
            <person name="Wise R.P."/>
            <person name="Stein N."/>
        </authorList>
    </citation>
    <scope>NUCLEOTIDE SEQUENCE [LARGE SCALE GENOMIC DNA]</scope>
    <source>
        <strain evidence="9">cv. Morex</strain>
    </source>
</reference>
<keyword evidence="9" id="KW-1185">Reference proteome</keyword>
<sequence>MDPRFRISEDERCASEASYISSPPLLAMTYTQSHYTPQGIPSSRSATMASSRAFALVLLLCALSCHHAAATYAPVPAKEDFLGCLVKEIPARLLYAKSSPAYPTVLAQTIRNSRWSTPENVKPLYIITPTNASHIQSAVVCGRRHGVRLRVRSGGHDYEGLSYRSEKPETFAVVDLNNMRTVTVDAKASTAWVDSGAQLGELYYAISKSSPVLGFPAGVCPSIGVGGNFAGGGFGMLLRKYGIAAENVIDVKVVDVNGTLLDKSSMSADHFWAVRGGGGESFGIVVSWQVKLVPVPPTVTVFKIPKTVKEGAVDLINKWQTVAPALPGDLMIRVIAMGDKATFEAMYLGTCKTLTPLMTSKFPELGMNPYDCNEMSWIKSTPFIHLGNKATLDDLLNRNNSFKPFAEYKSDYVYEPVPKPVWEQIFGWLVKPGAGIMIMDPYGATISATPEAATPFPHRKGVLFNIQYVNYWFAEAAGAAPLQWSKDIYKFMEPYVSKNPRQAYANYRDIDLGRNEVVNDISTYSSGKVWGEKYFKGNFQRLAITKGKVDPQDYFRNEQSIPPLVEKY</sequence>
<evidence type="ECO:0000256" key="3">
    <source>
        <dbReference type="ARBA" id="ARBA00022630"/>
    </source>
</evidence>
<evidence type="ECO:0000256" key="5">
    <source>
        <dbReference type="ARBA" id="ARBA00022827"/>
    </source>
</evidence>
<keyword evidence="3" id="KW-0285">Flavoprotein</keyword>
<evidence type="ECO:0000259" key="7">
    <source>
        <dbReference type="PROSITE" id="PS51387"/>
    </source>
</evidence>
<dbReference type="PANTHER" id="PTHR32448">
    <property type="entry name" value="OS08G0158400 PROTEIN"/>
    <property type="match status" value="1"/>
</dbReference>
<dbReference type="Gramene" id="HORVU.MOREX.r3.7HG0718850.1">
    <property type="protein sequence ID" value="HORVU.MOREX.r3.7HG0718850.1.CDS1"/>
    <property type="gene ID" value="HORVU.MOREX.r3.7HG0718850"/>
</dbReference>
<dbReference type="GeneID" id="123409363"/>
<dbReference type="OrthoDB" id="407275at2759"/>
<evidence type="ECO:0000313" key="9">
    <source>
        <dbReference type="Proteomes" id="UP000011116"/>
    </source>
</evidence>
<protein>
    <recommendedName>
        <fullName evidence="7">FAD-binding PCMH-type domain-containing protein</fullName>
    </recommendedName>
</protein>
<comment type="cofactor">
    <cofactor evidence="1">
        <name>FAD</name>
        <dbReference type="ChEBI" id="CHEBI:57692"/>
    </cofactor>
</comment>
<dbReference type="InterPro" id="IPR012951">
    <property type="entry name" value="BBE"/>
</dbReference>
<reference evidence="8" key="2">
    <citation type="submission" date="2020-10" db="EMBL/GenBank/DDBJ databases">
        <authorList>
            <person name="Scholz U."/>
            <person name="Mascher M."/>
            <person name="Fiebig A."/>
        </authorList>
    </citation>
    <scope>NUCLEOTIDE SEQUENCE [LARGE SCALE GENOMIC DNA]</scope>
    <source>
        <strain evidence="8">cv. Morex</strain>
    </source>
</reference>
<dbReference type="GO" id="GO:0016491">
    <property type="term" value="F:oxidoreductase activity"/>
    <property type="evidence" value="ECO:0007669"/>
    <property type="project" value="InterPro"/>
</dbReference>
<dbReference type="PROSITE" id="PS51387">
    <property type="entry name" value="FAD_PCMH"/>
    <property type="match status" value="1"/>
</dbReference>
<dbReference type="Pfam" id="PF01565">
    <property type="entry name" value="FAD_binding_4"/>
    <property type="match status" value="1"/>
</dbReference>
<reference evidence="8" key="3">
    <citation type="submission" date="2022-01" db="UniProtKB">
        <authorList>
            <consortium name="EnsemblPlants"/>
        </authorList>
    </citation>
    <scope>IDENTIFICATION</scope>
    <source>
        <strain evidence="8">subsp. vulgare</strain>
    </source>
</reference>
<dbReference type="InterPro" id="IPR016169">
    <property type="entry name" value="FAD-bd_PCMH_sub2"/>
</dbReference>
<dbReference type="RefSeq" id="XP_044958224.1">
    <property type="nucleotide sequence ID" value="XM_045102289.1"/>
</dbReference>
<proteinExistence type="inferred from homology"/>
<dbReference type="GO" id="GO:0071949">
    <property type="term" value="F:FAD binding"/>
    <property type="evidence" value="ECO:0007669"/>
    <property type="project" value="InterPro"/>
</dbReference>
<keyword evidence="5" id="KW-0274">FAD</keyword>
<dbReference type="EnsemblPlants" id="HORVU.MOREX.r3.7HG0718850.1">
    <property type="protein sequence ID" value="HORVU.MOREX.r3.7HG0718850.1.CDS1"/>
    <property type="gene ID" value="HORVU.MOREX.r3.7HG0718850"/>
</dbReference>
<comment type="similarity">
    <text evidence="2">Belongs to the oxygen-dependent FAD-linked oxidoreductase family.</text>
</comment>
<name>A0A8I6YPY2_HORVV</name>
<evidence type="ECO:0000256" key="1">
    <source>
        <dbReference type="ARBA" id="ARBA00001974"/>
    </source>
</evidence>
<dbReference type="AlphaFoldDB" id="A0A8I6YPY2"/>
<evidence type="ECO:0000256" key="4">
    <source>
        <dbReference type="ARBA" id="ARBA00022729"/>
    </source>
</evidence>
<keyword evidence="6" id="KW-0325">Glycoprotein</keyword>
<dbReference type="Pfam" id="PF08031">
    <property type="entry name" value="BBE"/>
    <property type="match status" value="1"/>
</dbReference>
<organism evidence="8 9">
    <name type="scientific">Hordeum vulgare subsp. vulgare</name>
    <name type="common">Domesticated barley</name>
    <dbReference type="NCBI Taxonomy" id="112509"/>
    <lineage>
        <taxon>Eukaryota</taxon>
        <taxon>Viridiplantae</taxon>
        <taxon>Streptophyta</taxon>
        <taxon>Embryophyta</taxon>
        <taxon>Tracheophyta</taxon>
        <taxon>Spermatophyta</taxon>
        <taxon>Magnoliopsida</taxon>
        <taxon>Liliopsida</taxon>
        <taxon>Poales</taxon>
        <taxon>Poaceae</taxon>
        <taxon>BOP clade</taxon>
        <taxon>Pooideae</taxon>
        <taxon>Triticodae</taxon>
        <taxon>Triticeae</taxon>
        <taxon>Hordeinae</taxon>
        <taxon>Hordeum</taxon>
    </lineage>
</organism>
<dbReference type="InterPro" id="IPR006094">
    <property type="entry name" value="Oxid_FAD_bind_N"/>
</dbReference>
<dbReference type="InterPro" id="IPR036318">
    <property type="entry name" value="FAD-bd_PCMH-like_sf"/>
</dbReference>
<evidence type="ECO:0000313" key="8">
    <source>
        <dbReference type="EnsemblPlants" id="HORVU.MOREX.r3.7HG0718850.1.CDS1"/>
    </source>
</evidence>
<dbReference type="InterPro" id="IPR016166">
    <property type="entry name" value="FAD-bd_PCMH"/>
</dbReference>
<evidence type="ECO:0000256" key="2">
    <source>
        <dbReference type="ARBA" id="ARBA00005466"/>
    </source>
</evidence>
<gene>
    <name evidence="8" type="primary">LOC123409363</name>
</gene>
<evidence type="ECO:0000256" key="6">
    <source>
        <dbReference type="ARBA" id="ARBA00023180"/>
    </source>
</evidence>
<keyword evidence="4" id="KW-0732">Signal</keyword>
<dbReference type="Gene3D" id="3.30.43.10">
    <property type="entry name" value="Uridine Diphospho-n-acetylenolpyruvylglucosamine Reductase, domain 2"/>
    <property type="match status" value="1"/>
</dbReference>
<dbReference type="Gene3D" id="3.40.462.20">
    <property type="match status" value="1"/>
</dbReference>
<dbReference type="Gene3D" id="3.30.465.10">
    <property type="match status" value="1"/>
</dbReference>
<dbReference type="KEGG" id="hvg:123409363"/>
<dbReference type="Gramene" id="HORVU.MOREX.r2.7HG0596180.1">
    <property type="protein sequence ID" value="HORVU.MOREX.r2.7HG0596180.1.CDS.1"/>
    <property type="gene ID" value="HORVU.MOREX.r2.7HG0596180"/>
</dbReference>
<dbReference type="SMR" id="A0A8I6YPY2"/>
<dbReference type="InterPro" id="IPR016167">
    <property type="entry name" value="FAD-bd_PCMH_sub1"/>
</dbReference>
<dbReference type="Proteomes" id="UP000011116">
    <property type="component" value="Chromosome 7H"/>
</dbReference>